<evidence type="ECO:0000256" key="1">
    <source>
        <dbReference type="ARBA" id="ARBA00001946"/>
    </source>
</evidence>
<evidence type="ECO:0000313" key="12">
    <source>
        <dbReference type="Proteomes" id="UP000287470"/>
    </source>
</evidence>
<dbReference type="GO" id="GO:0003677">
    <property type="term" value="F:DNA binding"/>
    <property type="evidence" value="ECO:0007669"/>
    <property type="project" value="InterPro"/>
</dbReference>
<dbReference type="SUPFAM" id="SSF81301">
    <property type="entry name" value="Nucleotidyltransferase"/>
    <property type="match status" value="1"/>
</dbReference>
<dbReference type="PANTHER" id="PTHR33571">
    <property type="entry name" value="SSL8005 PROTEIN"/>
    <property type="match status" value="1"/>
</dbReference>
<protein>
    <submittedName>
        <fullName evidence="11">Nucleotidyltransferase</fullName>
    </submittedName>
</protein>
<keyword evidence="2" id="KW-1277">Toxin-antitoxin system</keyword>
<comment type="similarity">
    <text evidence="9">Belongs to the MntA antitoxin family.</text>
</comment>
<keyword evidence="7" id="KW-0067">ATP-binding</keyword>
<dbReference type="Pfam" id="PF01381">
    <property type="entry name" value="HTH_3"/>
    <property type="match status" value="1"/>
</dbReference>
<reference evidence="11 12" key="1">
    <citation type="submission" date="2018-09" db="EMBL/GenBank/DDBJ databases">
        <title>Characterization of the phylogenetic diversity of five novel species belonging to the genus Bifidobacterium.</title>
        <authorList>
            <person name="Lugli G.A."/>
            <person name="Duranti S."/>
            <person name="Milani C."/>
        </authorList>
    </citation>
    <scope>NUCLEOTIDE SEQUENCE [LARGE SCALE GENOMIC DNA]</scope>
    <source>
        <strain evidence="11 12">2033B</strain>
    </source>
</reference>
<dbReference type="InterPro" id="IPR043519">
    <property type="entry name" value="NT_sf"/>
</dbReference>
<evidence type="ECO:0000256" key="2">
    <source>
        <dbReference type="ARBA" id="ARBA00022649"/>
    </source>
</evidence>
<dbReference type="EMBL" id="QXGK01000008">
    <property type="protein sequence ID" value="RSX56694.1"/>
    <property type="molecule type" value="Genomic_DNA"/>
</dbReference>
<dbReference type="CDD" id="cd00093">
    <property type="entry name" value="HTH_XRE"/>
    <property type="match status" value="1"/>
</dbReference>
<dbReference type="InterPro" id="IPR052038">
    <property type="entry name" value="Type-VII_TA_antitoxin"/>
</dbReference>
<dbReference type="Gene3D" id="1.10.260.40">
    <property type="entry name" value="lambda repressor-like DNA-binding domains"/>
    <property type="match status" value="1"/>
</dbReference>
<dbReference type="Gene3D" id="3.30.460.10">
    <property type="entry name" value="Beta Polymerase, domain 2"/>
    <property type="match status" value="1"/>
</dbReference>
<accession>A0A430FUC9</accession>
<evidence type="ECO:0000256" key="7">
    <source>
        <dbReference type="ARBA" id="ARBA00022840"/>
    </source>
</evidence>
<dbReference type="PROSITE" id="PS50943">
    <property type="entry name" value="HTH_CROC1"/>
    <property type="match status" value="1"/>
</dbReference>
<evidence type="ECO:0000256" key="9">
    <source>
        <dbReference type="ARBA" id="ARBA00038276"/>
    </source>
</evidence>
<dbReference type="CDD" id="cd05403">
    <property type="entry name" value="NT_KNTase_like"/>
    <property type="match status" value="1"/>
</dbReference>
<dbReference type="PANTHER" id="PTHR33571:SF12">
    <property type="entry name" value="BSL3053 PROTEIN"/>
    <property type="match status" value="1"/>
</dbReference>
<keyword evidence="6" id="KW-0547">Nucleotide-binding</keyword>
<evidence type="ECO:0000259" key="10">
    <source>
        <dbReference type="PROSITE" id="PS50943"/>
    </source>
</evidence>
<name>A0A430FUC9_9BIFI</name>
<sequence>MRSIGELREERMRLNLSQSSVARAMHTTQSALSRAERDGNPTQSFLSRYEDALKALGPGESVLEVAMLRLLVGDVVKRHHVAELYVYGSVARGEAHADSDVDLLYRLEHGSAYTMADVAYLREDLESALGRTVSLTSYDSLIRDARRSRAGRRFLDHITPDLVRVA</sequence>
<evidence type="ECO:0000256" key="5">
    <source>
        <dbReference type="ARBA" id="ARBA00022723"/>
    </source>
</evidence>
<dbReference type="Proteomes" id="UP000287470">
    <property type="component" value="Unassembled WGS sequence"/>
</dbReference>
<dbReference type="GO" id="GO:0046872">
    <property type="term" value="F:metal ion binding"/>
    <property type="evidence" value="ECO:0007669"/>
    <property type="project" value="UniProtKB-KW"/>
</dbReference>
<dbReference type="RefSeq" id="WP_241222868.1">
    <property type="nucleotide sequence ID" value="NZ_QXGK01000008.1"/>
</dbReference>
<keyword evidence="4" id="KW-0548">Nucleotidyltransferase</keyword>
<dbReference type="SUPFAM" id="SSF47413">
    <property type="entry name" value="lambda repressor-like DNA-binding domains"/>
    <property type="match status" value="1"/>
</dbReference>
<dbReference type="SMART" id="SM00530">
    <property type="entry name" value="HTH_XRE"/>
    <property type="match status" value="1"/>
</dbReference>
<proteinExistence type="inferred from homology"/>
<dbReference type="GO" id="GO:0016779">
    <property type="term" value="F:nucleotidyltransferase activity"/>
    <property type="evidence" value="ECO:0007669"/>
    <property type="project" value="UniProtKB-KW"/>
</dbReference>
<comment type="caution">
    <text evidence="11">The sequence shown here is derived from an EMBL/GenBank/DDBJ whole genome shotgun (WGS) entry which is preliminary data.</text>
</comment>
<evidence type="ECO:0000256" key="6">
    <source>
        <dbReference type="ARBA" id="ARBA00022741"/>
    </source>
</evidence>
<keyword evidence="12" id="KW-1185">Reference proteome</keyword>
<feature type="domain" description="HTH cro/C1-type" evidence="10">
    <location>
        <begin position="7"/>
        <end position="54"/>
    </location>
</feature>
<dbReference type="GO" id="GO:0005524">
    <property type="term" value="F:ATP binding"/>
    <property type="evidence" value="ECO:0007669"/>
    <property type="project" value="UniProtKB-KW"/>
</dbReference>
<keyword evidence="5" id="KW-0479">Metal-binding</keyword>
<dbReference type="InterPro" id="IPR010982">
    <property type="entry name" value="Lambda_DNA-bd_dom_sf"/>
</dbReference>
<dbReference type="Pfam" id="PF01909">
    <property type="entry name" value="NTP_transf_2"/>
    <property type="match status" value="1"/>
</dbReference>
<evidence type="ECO:0000313" key="11">
    <source>
        <dbReference type="EMBL" id="RSX56694.1"/>
    </source>
</evidence>
<evidence type="ECO:0000256" key="8">
    <source>
        <dbReference type="ARBA" id="ARBA00022842"/>
    </source>
</evidence>
<dbReference type="AlphaFoldDB" id="A0A430FUC9"/>
<evidence type="ECO:0000256" key="3">
    <source>
        <dbReference type="ARBA" id="ARBA00022679"/>
    </source>
</evidence>
<keyword evidence="3 11" id="KW-0808">Transferase</keyword>
<organism evidence="11 12">
    <name type="scientific">Bifidobacterium samirii</name>
    <dbReference type="NCBI Taxonomy" id="2306974"/>
    <lineage>
        <taxon>Bacteria</taxon>
        <taxon>Bacillati</taxon>
        <taxon>Actinomycetota</taxon>
        <taxon>Actinomycetes</taxon>
        <taxon>Bifidobacteriales</taxon>
        <taxon>Bifidobacteriaceae</taxon>
        <taxon>Bifidobacterium</taxon>
    </lineage>
</organism>
<evidence type="ECO:0000256" key="4">
    <source>
        <dbReference type="ARBA" id="ARBA00022695"/>
    </source>
</evidence>
<gene>
    <name evidence="11" type="ORF">D2E24_0984</name>
</gene>
<keyword evidence="8" id="KW-0460">Magnesium</keyword>
<comment type="cofactor">
    <cofactor evidence="1">
        <name>Mg(2+)</name>
        <dbReference type="ChEBI" id="CHEBI:18420"/>
    </cofactor>
</comment>
<dbReference type="InterPro" id="IPR001387">
    <property type="entry name" value="Cro/C1-type_HTH"/>
</dbReference>
<dbReference type="InterPro" id="IPR002934">
    <property type="entry name" value="Polymerase_NTP_transf_dom"/>
</dbReference>